<dbReference type="EMBL" id="CP049806">
    <property type="protein sequence ID" value="QIT17282.1"/>
    <property type="molecule type" value="Genomic_DNA"/>
</dbReference>
<reference evidence="2 3" key="1">
    <citation type="submission" date="2020-03" db="EMBL/GenBank/DDBJ databases">
        <authorList>
            <person name="Zhang L."/>
            <person name="Han X."/>
            <person name="Chen Y."/>
            <person name="Yu Y."/>
        </authorList>
    </citation>
    <scope>NUCLEOTIDE SEQUENCE [LARGE SCALE GENOMIC DNA]</scope>
    <source>
        <strain evidence="2 3">A1254</strain>
    </source>
</reference>
<proteinExistence type="predicted"/>
<keyword evidence="1" id="KW-0472">Membrane</keyword>
<accession>A0A6H0FSI5</accession>
<name>A0A6H0FSI5_ACIPI</name>
<keyword evidence="1" id="KW-1133">Transmembrane helix</keyword>
<organism evidence="2 3">
    <name type="scientific">Acinetobacter pittii</name>
    <name type="common">Acinetobacter genomosp. 3</name>
    <dbReference type="NCBI Taxonomy" id="48296"/>
    <lineage>
        <taxon>Bacteria</taxon>
        <taxon>Pseudomonadati</taxon>
        <taxon>Pseudomonadota</taxon>
        <taxon>Gammaproteobacteria</taxon>
        <taxon>Moraxellales</taxon>
        <taxon>Moraxellaceae</taxon>
        <taxon>Acinetobacter</taxon>
        <taxon>Acinetobacter calcoaceticus/baumannii complex</taxon>
    </lineage>
</organism>
<evidence type="ECO:0000313" key="3">
    <source>
        <dbReference type="Proteomes" id="UP000501692"/>
    </source>
</evidence>
<evidence type="ECO:0000313" key="2">
    <source>
        <dbReference type="EMBL" id="QIT17282.1"/>
    </source>
</evidence>
<sequence>MFERIIDKLWAIIDFFEEFPKVFYLMMVYLVLMVAVVFLFFPCLKWLANLQILNTYPLYELILRNFDTLRWGVVVLPFLIAVHGFFEVIGLHDRLKKRRYGR</sequence>
<dbReference type="Proteomes" id="UP000501692">
    <property type="component" value="Chromosome"/>
</dbReference>
<protein>
    <submittedName>
        <fullName evidence="2">Uncharacterized protein</fullName>
    </submittedName>
</protein>
<feature type="transmembrane region" description="Helical" evidence="1">
    <location>
        <begin position="22"/>
        <end position="48"/>
    </location>
</feature>
<keyword evidence="1" id="KW-0812">Transmembrane</keyword>
<dbReference type="RefSeq" id="WP_167563266.1">
    <property type="nucleotide sequence ID" value="NZ_CP049806.1"/>
</dbReference>
<evidence type="ECO:0000256" key="1">
    <source>
        <dbReference type="SAM" id="Phobius"/>
    </source>
</evidence>
<feature type="transmembrane region" description="Helical" evidence="1">
    <location>
        <begin position="68"/>
        <end position="89"/>
    </location>
</feature>
<dbReference type="AlphaFoldDB" id="A0A6H0FSI5"/>
<gene>
    <name evidence="2" type="ORF">G8E09_05900</name>
</gene>